<organism evidence="2">
    <name type="scientific">uncultured Blastococcus sp</name>
    <dbReference type="NCBI Taxonomy" id="217144"/>
    <lineage>
        <taxon>Bacteria</taxon>
        <taxon>Bacillati</taxon>
        <taxon>Actinomycetota</taxon>
        <taxon>Actinomycetes</taxon>
        <taxon>Geodermatophilales</taxon>
        <taxon>Geodermatophilaceae</taxon>
        <taxon>Blastococcus</taxon>
        <taxon>environmental samples</taxon>
    </lineage>
</organism>
<gene>
    <name evidence="2" type="ORF">AVDCRST_MAG52-1186</name>
</gene>
<feature type="region of interest" description="Disordered" evidence="1">
    <location>
        <begin position="36"/>
        <end position="71"/>
    </location>
</feature>
<reference evidence="2" key="1">
    <citation type="submission" date="2020-02" db="EMBL/GenBank/DDBJ databases">
        <authorList>
            <person name="Meier V. D."/>
        </authorList>
    </citation>
    <scope>NUCLEOTIDE SEQUENCE</scope>
    <source>
        <strain evidence="2">AVDCRST_MAG52</strain>
    </source>
</reference>
<sequence>MRSQVVLCPTVEADLDGAIGRSYVSEMSKRCPCPPCGRSTGSSGAVQPGSMATTPSAPSAEPPVGLGCLTP</sequence>
<protein>
    <submittedName>
        <fullName evidence="2">Uncharacterized protein</fullName>
    </submittedName>
</protein>
<dbReference type="AlphaFoldDB" id="A0A6J4HT36"/>
<name>A0A6J4HT36_9ACTN</name>
<accession>A0A6J4HT36</accession>
<dbReference type="EMBL" id="CADCTN010000076">
    <property type="protein sequence ID" value="CAA9232658.1"/>
    <property type="molecule type" value="Genomic_DNA"/>
</dbReference>
<feature type="compositionally biased region" description="Low complexity" evidence="1">
    <location>
        <begin position="48"/>
        <end position="63"/>
    </location>
</feature>
<evidence type="ECO:0000256" key="1">
    <source>
        <dbReference type="SAM" id="MobiDB-lite"/>
    </source>
</evidence>
<evidence type="ECO:0000313" key="2">
    <source>
        <dbReference type="EMBL" id="CAA9232658.1"/>
    </source>
</evidence>
<proteinExistence type="predicted"/>